<protein>
    <submittedName>
        <fullName evidence="5">Sulfatase</fullName>
    </submittedName>
</protein>
<dbReference type="Proteomes" id="UP000294739">
    <property type="component" value="Unassembled WGS sequence"/>
</dbReference>
<dbReference type="InParanoid" id="A0A4R5CAX7"/>
<dbReference type="GO" id="GO:0046872">
    <property type="term" value="F:metal ion binding"/>
    <property type="evidence" value="ECO:0007669"/>
    <property type="project" value="UniProtKB-KW"/>
</dbReference>
<dbReference type="PANTHER" id="PTHR45953">
    <property type="entry name" value="IDURONATE 2-SULFATASE"/>
    <property type="match status" value="1"/>
</dbReference>
<keyword evidence="3" id="KW-0378">Hydrolase</keyword>
<reference evidence="5 6" key="1">
    <citation type="submission" date="2019-03" db="EMBL/GenBank/DDBJ databases">
        <title>Draft genome sequences of novel Actinobacteria.</title>
        <authorList>
            <person name="Sahin N."/>
            <person name="Ay H."/>
            <person name="Saygin H."/>
        </authorList>
    </citation>
    <scope>NUCLEOTIDE SEQUENCE [LARGE SCALE GENOMIC DNA]</scope>
    <source>
        <strain evidence="5 6">5K138</strain>
    </source>
</reference>
<dbReference type="AlphaFoldDB" id="A0A4R5CAX7"/>
<comment type="similarity">
    <text evidence="1">Belongs to the sulfatase family.</text>
</comment>
<dbReference type="GO" id="GO:0005737">
    <property type="term" value="C:cytoplasm"/>
    <property type="evidence" value="ECO:0007669"/>
    <property type="project" value="TreeGrafter"/>
</dbReference>
<dbReference type="Gene3D" id="3.40.720.10">
    <property type="entry name" value="Alkaline Phosphatase, subunit A"/>
    <property type="match status" value="1"/>
</dbReference>
<evidence type="ECO:0000256" key="1">
    <source>
        <dbReference type="ARBA" id="ARBA00008779"/>
    </source>
</evidence>
<feature type="domain" description="Sulfatase N-terminal" evidence="4">
    <location>
        <begin position="7"/>
        <end position="283"/>
    </location>
</feature>
<gene>
    <name evidence="5" type="ORF">E1269_30870</name>
</gene>
<dbReference type="PANTHER" id="PTHR45953:SF1">
    <property type="entry name" value="IDURONATE 2-SULFATASE"/>
    <property type="match status" value="1"/>
</dbReference>
<dbReference type="EMBL" id="SMKZ01000087">
    <property type="protein sequence ID" value="TDD95886.1"/>
    <property type="molecule type" value="Genomic_DNA"/>
</dbReference>
<comment type="caution">
    <text evidence="5">The sequence shown here is derived from an EMBL/GenBank/DDBJ whole genome shotgun (WGS) entry which is preliminary data.</text>
</comment>
<keyword evidence="2" id="KW-0479">Metal-binding</keyword>
<dbReference type="OrthoDB" id="9777306at2"/>
<dbReference type="InterPro" id="IPR000917">
    <property type="entry name" value="Sulfatase_N"/>
</dbReference>
<dbReference type="SUPFAM" id="SSF53649">
    <property type="entry name" value="Alkaline phosphatase-like"/>
    <property type="match status" value="1"/>
</dbReference>
<dbReference type="GO" id="GO:0008484">
    <property type="term" value="F:sulfuric ester hydrolase activity"/>
    <property type="evidence" value="ECO:0007669"/>
    <property type="project" value="TreeGrafter"/>
</dbReference>
<proteinExistence type="inferred from homology"/>
<organism evidence="5 6">
    <name type="scientific">Jiangella asiatica</name>
    <dbReference type="NCBI Taxonomy" id="2530372"/>
    <lineage>
        <taxon>Bacteria</taxon>
        <taxon>Bacillati</taxon>
        <taxon>Actinomycetota</taxon>
        <taxon>Actinomycetes</taxon>
        <taxon>Jiangellales</taxon>
        <taxon>Jiangellaceae</taxon>
        <taxon>Jiangella</taxon>
    </lineage>
</organism>
<keyword evidence="6" id="KW-1185">Reference proteome</keyword>
<evidence type="ECO:0000256" key="3">
    <source>
        <dbReference type="ARBA" id="ARBA00022801"/>
    </source>
</evidence>
<dbReference type="Pfam" id="PF00884">
    <property type="entry name" value="Sulfatase"/>
    <property type="match status" value="1"/>
</dbReference>
<dbReference type="InterPro" id="IPR017850">
    <property type="entry name" value="Alkaline_phosphatase_core_sf"/>
</dbReference>
<name>A0A4R5CAX7_9ACTN</name>
<sequence>MTQSARPNIVLIHWHDTGRYLGAYGRTHARTPHLDALARDAVVFDNAFSTAPLCSPARGSLFTGRYPHSNGLMGLAHLGWEYHANEQTLPMLLAPHGYESVLVGLQHESADASTLGYDEVIDVNADRQAAPVVAELAVDKLGTLAQSDTPFLMVVGMFEPHRPFPAHRFPTSDTAPVDVPPYLPASEGVLEDLRAFNAAVTYADEATGRILTRLRELGLYDNTIVVFTTDHGIPFPRAKSTLFDSGIEVALLVRLPGSTPPRPRCPDLVSHVDLVPTLLDVVGAPVPVRVQGVSFAAQLGHGETGQRREEIYAEKNWHGLRQYDPIRCVRTNRYKYIVSYEERPMVPLPVDIAISPSAIGVDDAAPRSPVELYDLEADPHETRNLAGQEALVETEKDLAERLASWQHGTQDPLLHGLIPAARRAASNRGAHPNRTEVIEPQFVQRS</sequence>
<evidence type="ECO:0000313" key="6">
    <source>
        <dbReference type="Proteomes" id="UP000294739"/>
    </source>
</evidence>
<dbReference type="InterPro" id="IPR024607">
    <property type="entry name" value="Sulfatase_CS"/>
</dbReference>
<dbReference type="RefSeq" id="WP_131901913.1">
    <property type="nucleotide sequence ID" value="NZ_SMKZ01000087.1"/>
</dbReference>
<accession>A0A4R5CAX7</accession>
<evidence type="ECO:0000256" key="2">
    <source>
        <dbReference type="ARBA" id="ARBA00022723"/>
    </source>
</evidence>
<evidence type="ECO:0000259" key="4">
    <source>
        <dbReference type="Pfam" id="PF00884"/>
    </source>
</evidence>
<dbReference type="PROSITE" id="PS00523">
    <property type="entry name" value="SULFATASE_1"/>
    <property type="match status" value="1"/>
</dbReference>
<evidence type="ECO:0000313" key="5">
    <source>
        <dbReference type="EMBL" id="TDD95886.1"/>
    </source>
</evidence>
<dbReference type="CDD" id="cd16027">
    <property type="entry name" value="SGSH"/>
    <property type="match status" value="1"/>
</dbReference>